<dbReference type="RefSeq" id="WP_377564368.1">
    <property type="nucleotide sequence ID" value="NZ_JBHTJZ010000012.1"/>
</dbReference>
<evidence type="ECO:0000313" key="2">
    <source>
        <dbReference type="EMBL" id="MFD0960044.1"/>
    </source>
</evidence>
<evidence type="ECO:0000313" key="3">
    <source>
        <dbReference type="Proteomes" id="UP001596989"/>
    </source>
</evidence>
<dbReference type="EMBL" id="JBHTJZ010000012">
    <property type="protein sequence ID" value="MFD0960044.1"/>
    <property type="molecule type" value="Genomic_DNA"/>
</dbReference>
<evidence type="ECO:0000259" key="1">
    <source>
        <dbReference type="Pfam" id="PF01261"/>
    </source>
</evidence>
<dbReference type="PANTHER" id="PTHR12110:SF41">
    <property type="entry name" value="INOSOSE DEHYDRATASE"/>
    <property type="match status" value="1"/>
</dbReference>
<keyword evidence="3" id="KW-1185">Reference proteome</keyword>
<gene>
    <name evidence="2" type="ORF">ACFQ2I_11625</name>
</gene>
<dbReference type="InterPro" id="IPR050312">
    <property type="entry name" value="IolE/XylAMocC-like"/>
</dbReference>
<accession>A0ABW3HR67</accession>
<dbReference type="Proteomes" id="UP001596989">
    <property type="component" value="Unassembled WGS sequence"/>
</dbReference>
<dbReference type="InterPro" id="IPR013022">
    <property type="entry name" value="Xyl_isomerase-like_TIM-brl"/>
</dbReference>
<comment type="caution">
    <text evidence="2">The sequence shown here is derived from an EMBL/GenBank/DDBJ whole genome shotgun (WGS) entry which is preliminary data.</text>
</comment>
<dbReference type="Gene3D" id="3.20.20.150">
    <property type="entry name" value="Divalent-metal-dependent TIM barrel enzymes"/>
    <property type="match status" value="1"/>
</dbReference>
<dbReference type="GO" id="GO:0016853">
    <property type="term" value="F:isomerase activity"/>
    <property type="evidence" value="ECO:0007669"/>
    <property type="project" value="UniProtKB-KW"/>
</dbReference>
<protein>
    <submittedName>
        <fullName evidence="2">Sugar phosphate isomerase/epimerase family protein</fullName>
    </submittedName>
</protein>
<feature type="domain" description="Xylose isomerase-like TIM barrel" evidence="1">
    <location>
        <begin position="25"/>
        <end position="240"/>
    </location>
</feature>
<dbReference type="PANTHER" id="PTHR12110">
    <property type="entry name" value="HYDROXYPYRUVATE ISOMERASE"/>
    <property type="match status" value="1"/>
</dbReference>
<organism evidence="2 3">
    <name type="scientific">Paenibacillus chungangensis</name>
    <dbReference type="NCBI Taxonomy" id="696535"/>
    <lineage>
        <taxon>Bacteria</taxon>
        <taxon>Bacillati</taxon>
        <taxon>Bacillota</taxon>
        <taxon>Bacilli</taxon>
        <taxon>Bacillales</taxon>
        <taxon>Paenibacillaceae</taxon>
        <taxon>Paenibacillus</taxon>
    </lineage>
</organism>
<dbReference type="Pfam" id="PF01261">
    <property type="entry name" value="AP_endonuc_2"/>
    <property type="match status" value="1"/>
</dbReference>
<keyword evidence="2" id="KW-0413">Isomerase</keyword>
<dbReference type="InterPro" id="IPR036237">
    <property type="entry name" value="Xyl_isomerase-like_sf"/>
</dbReference>
<reference evidence="3" key="1">
    <citation type="journal article" date="2019" name="Int. J. Syst. Evol. Microbiol.">
        <title>The Global Catalogue of Microorganisms (GCM) 10K type strain sequencing project: providing services to taxonomists for standard genome sequencing and annotation.</title>
        <authorList>
            <consortium name="The Broad Institute Genomics Platform"/>
            <consortium name="The Broad Institute Genome Sequencing Center for Infectious Disease"/>
            <person name="Wu L."/>
            <person name="Ma J."/>
        </authorList>
    </citation>
    <scope>NUCLEOTIDE SEQUENCE [LARGE SCALE GENOMIC DNA]</scope>
    <source>
        <strain evidence="3">CCUG 59129</strain>
    </source>
</reference>
<proteinExistence type="predicted"/>
<sequence>MASLKVALQLYTLRDYDKGDFAAKLRKVREAGYDGVEFAGFDDIPAEEMKTMLESNGLQAMGSHTRIEELLEKLDEVIAYNKVIGSKYIVIPYYKIESMDDVQSLIGIVKEMGPKVRAAGMDLLYHNHYHEFINDFGDRPVLDMLRDETTDEELSFEIDMFWTTHADREPVKVMTEYGTRCKTVHLKDMVSREEKEMTELGTGILDLAGIVAKAASAGYEWVVVEQDRIKIDGYASVKQSLDNVKALLGGK</sequence>
<name>A0ABW3HR67_9BACL</name>
<dbReference type="SUPFAM" id="SSF51658">
    <property type="entry name" value="Xylose isomerase-like"/>
    <property type="match status" value="1"/>
</dbReference>